<protein>
    <recommendedName>
        <fullName evidence="2">Pyruvate flavodoxin/ferredoxin oxidoreductase pyrimidine binding domain-containing protein</fullName>
    </recommendedName>
</protein>
<evidence type="ECO:0000259" key="2">
    <source>
        <dbReference type="Pfam" id="PF01855"/>
    </source>
</evidence>
<accession>A0A831RWA8</accession>
<dbReference type="EMBL" id="DRLF01000174">
    <property type="protein sequence ID" value="HEC06149.1"/>
    <property type="molecule type" value="Genomic_DNA"/>
</dbReference>
<dbReference type="InterPro" id="IPR029061">
    <property type="entry name" value="THDP-binding"/>
</dbReference>
<dbReference type="InterPro" id="IPR002880">
    <property type="entry name" value="Pyrv_Fd/Flavodoxin_OxRdtase_N"/>
</dbReference>
<dbReference type="SUPFAM" id="SSF52518">
    <property type="entry name" value="Thiamin diphosphate-binding fold (THDP-binding)"/>
    <property type="match status" value="1"/>
</dbReference>
<evidence type="ECO:0000313" key="3">
    <source>
        <dbReference type="EMBL" id="HEC06149.1"/>
    </source>
</evidence>
<feature type="domain" description="Pyruvate flavodoxin/ferredoxin oxidoreductase pyrimidine binding" evidence="2">
    <location>
        <begin position="33"/>
        <end position="82"/>
    </location>
</feature>
<dbReference type="Pfam" id="PF01855">
    <property type="entry name" value="POR_N"/>
    <property type="match status" value="1"/>
</dbReference>
<dbReference type="AlphaFoldDB" id="A0A831RWA8"/>
<dbReference type="GO" id="GO:0016491">
    <property type="term" value="F:oxidoreductase activity"/>
    <property type="evidence" value="ECO:0007669"/>
    <property type="project" value="UniProtKB-KW"/>
</dbReference>
<dbReference type="PANTHER" id="PTHR32154:SF0">
    <property type="entry name" value="PYRUVATE-FLAVODOXIN OXIDOREDUCTASE-RELATED"/>
    <property type="match status" value="1"/>
</dbReference>
<reference evidence="3" key="1">
    <citation type="journal article" date="2020" name="mSystems">
        <title>Genome- and Community-Level Interaction Insights into Carbon Utilization and Element Cycling Functions of Hydrothermarchaeota in Hydrothermal Sediment.</title>
        <authorList>
            <person name="Zhou Z."/>
            <person name="Liu Y."/>
            <person name="Xu W."/>
            <person name="Pan J."/>
            <person name="Luo Z.H."/>
            <person name="Li M."/>
        </authorList>
    </citation>
    <scope>NUCLEOTIDE SEQUENCE [LARGE SCALE GENOMIC DNA]</scope>
    <source>
        <strain evidence="3">HyVt-458</strain>
    </source>
</reference>
<dbReference type="GO" id="GO:0006979">
    <property type="term" value="P:response to oxidative stress"/>
    <property type="evidence" value="ECO:0007669"/>
    <property type="project" value="TreeGrafter"/>
</dbReference>
<dbReference type="PANTHER" id="PTHR32154">
    <property type="entry name" value="PYRUVATE-FLAVODOXIN OXIDOREDUCTASE-RELATED"/>
    <property type="match status" value="1"/>
</dbReference>
<feature type="non-terminal residue" evidence="3">
    <location>
        <position position="84"/>
    </location>
</feature>
<evidence type="ECO:0000256" key="1">
    <source>
        <dbReference type="ARBA" id="ARBA00023002"/>
    </source>
</evidence>
<sequence>MNFRKKNERTFKYPGKRMAMDGNTAVIMCEREASDAAGAYPITPSTQMGEYWAEEMAKRHVNISDRALVFIEPESEHAAAAVTA</sequence>
<proteinExistence type="predicted"/>
<organism evidence="3">
    <name type="scientific">Thiolapillus brandeum</name>
    <dbReference type="NCBI Taxonomy" id="1076588"/>
    <lineage>
        <taxon>Bacteria</taxon>
        <taxon>Pseudomonadati</taxon>
        <taxon>Pseudomonadota</taxon>
        <taxon>Gammaproteobacteria</taxon>
        <taxon>Chromatiales</taxon>
        <taxon>Sedimenticolaceae</taxon>
        <taxon>Thiolapillus</taxon>
    </lineage>
</organism>
<dbReference type="Gene3D" id="3.40.50.970">
    <property type="match status" value="1"/>
</dbReference>
<dbReference type="Proteomes" id="UP000886339">
    <property type="component" value="Unassembled WGS sequence"/>
</dbReference>
<keyword evidence="1" id="KW-0560">Oxidoreductase</keyword>
<dbReference type="InterPro" id="IPR050722">
    <property type="entry name" value="Pyruvate:ferred/Flavod_OxRd"/>
</dbReference>
<name>A0A831RWA8_9GAMM</name>
<comment type="caution">
    <text evidence="3">The sequence shown here is derived from an EMBL/GenBank/DDBJ whole genome shotgun (WGS) entry which is preliminary data.</text>
</comment>
<gene>
    <name evidence="3" type="ORF">ENJ12_04825</name>
</gene>